<dbReference type="FunFam" id="1.10.600.10:FF:000005">
    <property type="entry name" value="Ent-kaur-16-ene synthase, chloroplastic"/>
    <property type="match status" value="1"/>
</dbReference>
<dbReference type="InterPro" id="IPR008949">
    <property type="entry name" value="Isoprenoid_synthase_dom_sf"/>
</dbReference>
<evidence type="ECO:0000259" key="6">
    <source>
        <dbReference type="Pfam" id="PF03936"/>
    </source>
</evidence>
<dbReference type="InterPro" id="IPR044814">
    <property type="entry name" value="Terpene_cyclase_plant_C1"/>
</dbReference>
<evidence type="ECO:0000259" key="5">
    <source>
        <dbReference type="Pfam" id="PF01397"/>
    </source>
</evidence>
<dbReference type="SUPFAM" id="SSF48576">
    <property type="entry name" value="Terpenoid synthases"/>
    <property type="match status" value="1"/>
</dbReference>
<protein>
    <submittedName>
        <fullName evidence="7">Putative sesquiterpene synthase</fullName>
    </submittedName>
</protein>
<evidence type="ECO:0000313" key="7">
    <source>
        <dbReference type="EMBL" id="BAF43701.1"/>
    </source>
</evidence>
<dbReference type="Gene3D" id="1.10.600.10">
    <property type="entry name" value="Farnesyl Diphosphate Synthase"/>
    <property type="match status" value="1"/>
</dbReference>
<sequence>MASHICASPIIMTLDFCSGVKPGSSPTPPTRRKPIRICVPSLSMNSDFGKDTKSKAVSRRTANYHPNLWSSDFIHSLKSPYSECCYRERAETLISEIKGMFDAMGDGEISPSPYDTAWVAKVEAVDGVFRPQFPQALDWILQNQLDDGSWGTPSHFLLSDRLLATLSCVLSLTKWKKGHPQVQRGLEFITNTLRLMNDESQDSLVADLEFIFSSLLNEAKSLELSLPYDLPCMDQLFRKRQERLARISIDSFHSLPSSLLYCLEGLQDIIGWKRIMDVQNKDGSFLSSPAATAFVYMHTGDQKCLAFLNRVLAKFGSCAPCLYPVDLLERLLAVDTVERLGIDRHFERQIKESLDYVYRHWNDESGIACGRESVLPDLETTALGFRLLRLHRYNVSSAVFEKFKEESGLFRCWAGQISHVKEVESMLSLYRASQIAFPGEDVLDEAKSFTTTYLTKALQNSEACRMRNDKQNLGHEVKYALENPWHSSVPRLETKRYCQLYPPDHARLGKSVYMLPLVNNNKYLELAKLDFNILQSVHQQEMKDLTRWFGDSGLRQFPFARQRPIELYFNVCMGTFEPEFYRCRFIFAKVGCLGLIVDDLHDTYGTLDELILFTEAVERWDLSKTDSLPEYMKIWFRVWYDIVDELAREAEEEQGHELMGIFRRVWEGYIGCNLEEAQWLAADYVPTMDAYIKNGITSVGVPIILMYGIFFMGQLLPENILDRPDNPSKIIELVGLICRFTDDAKTFQAEKARGELASSIECYMKENSGSTQDDALNHIRAATSSAVKEMTWEYLKPDDVPYRCKKFVFEVARVWMLMYKDGDPYGISNKEMQDYIREALIEPVPI</sequence>
<dbReference type="InterPro" id="IPR036965">
    <property type="entry name" value="Terpene_synth_N_sf"/>
</dbReference>
<comment type="cofactor">
    <cofactor evidence="1">
        <name>Mg(2+)</name>
        <dbReference type="ChEBI" id="CHEBI:18420"/>
    </cofactor>
</comment>
<dbReference type="Gene3D" id="1.50.10.130">
    <property type="entry name" value="Terpene synthase, N-terminal domain"/>
    <property type="match status" value="1"/>
</dbReference>
<keyword evidence="4" id="KW-0456">Lyase</keyword>
<dbReference type="Gene3D" id="1.50.10.160">
    <property type="match status" value="1"/>
</dbReference>
<feature type="domain" description="Terpene synthase N-terminal" evidence="5">
    <location>
        <begin position="272"/>
        <end position="481"/>
    </location>
</feature>
<dbReference type="SFLD" id="SFLDG01014">
    <property type="entry name" value="Terpene_Cyclase_Like_1_N-term"/>
    <property type="match status" value="1"/>
</dbReference>
<dbReference type="SUPFAM" id="SSF48239">
    <property type="entry name" value="Terpenoid cyclases/Protein prenyltransferases"/>
    <property type="match status" value="2"/>
</dbReference>
<dbReference type="InterPro" id="IPR034741">
    <property type="entry name" value="Terpene_cyclase-like_1_C"/>
</dbReference>
<dbReference type="Pfam" id="PF01397">
    <property type="entry name" value="Terpene_synth"/>
    <property type="match status" value="1"/>
</dbReference>
<evidence type="ECO:0000256" key="2">
    <source>
        <dbReference type="ARBA" id="ARBA00022723"/>
    </source>
</evidence>
<dbReference type="FunFam" id="1.50.10.130:FF:000002">
    <property type="entry name" value="Ent-copalyl diphosphate synthase, chloroplastic"/>
    <property type="match status" value="1"/>
</dbReference>
<evidence type="ECO:0000256" key="4">
    <source>
        <dbReference type="ARBA" id="ARBA00023239"/>
    </source>
</evidence>
<dbReference type="GO" id="GO:0016102">
    <property type="term" value="P:diterpenoid biosynthetic process"/>
    <property type="evidence" value="ECO:0007669"/>
    <property type="project" value="InterPro"/>
</dbReference>
<dbReference type="InterPro" id="IPR005630">
    <property type="entry name" value="Terpene_synthase_metal-bd"/>
</dbReference>
<evidence type="ECO:0000256" key="1">
    <source>
        <dbReference type="ARBA" id="ARBA00001946"/>
    </source>
</evidence>
<organism evidence="7">
    <name type="scientific">Cycas taitungensis</name>
    <name type="common">Prince sago</name>
    <name type="synonym">Cycas taiwaniana</name>
    <dbReference type="NCBI Taxonomy" id="54799"/>
    <lineage>
        <taxon>Eukaryota</taxon>
        <taxon>Viridiplantae</taxon>
        <taxon>Streptophyta</taxon>
        <taxon>Embryophyta</taxon>
        <taxon>Tracheophyta</taxon>
        <taxon>Spermatophyta</taxon>
        <taxon>Cycadidae</taxon>
        <taxon>Cycadales</taxon>
        <taxon>Cycadaceae</taxon>
        <taxon>Cycas</taxon>
    </lineage>
</organism>
<dbReference type="InterPro" id="IPR008930">
    <property type="entry name" value="Terpenoid_cyclase/PrenylTrfase"/>
</dbReference>
<dbReference type="Pfam" id="PF03936">
    <property type="entry name" value="Terpene_synth_C"/>
    <property type="match status" value="1"/>
</dbReference>
<dbReference type="SFLD" id="SFLDS00005">
    <property type="entry name" value="Isoprenoid_Synthase_Type_I"/>
    <property type="match status" value="1"/>
</dbReference>
<dbReference type="SFLD" id="SFLDG01019">
    <property type="entry name" value="Terpene_Cyclase_Like_1_C_Termi"/>
    <property type="match status" value="1"/>
</dbReference>
<dbReference type="PANTHER" id="PTHR31739:SF25">
    <property type="entry name" value="(E,E)-GERANYLLINALOOL SYNTHASE"/>
    <property type="match status" value="1"/>
</dbReference>
<dbReference type="EMBL" id="AB154833">
    <property type="protein sequence ID" value="BAF43701.1"/>
    <property type="molecule type" value="mRNA"/>
</dbReference>
<dbReference type="CDD" id="cd00684">
    <property type="entry name" value="Terpene_cyclase_plant_C1"/>
    <property type="match status" value="1"/>
</dbReference>
<dbReference type="AlphaFoldDB" id="A1IGE8"/>
<dbReference type="InterPro" id="IPR001906">
    <property type="entry name" value="Terpene_synth_N"/>
</dbReference>
<dbReference type="PANTHER" id="PTHR31739">
    <property type="entry name" value="ENT-COPALYL DIPHOSPHATE SYNTHASE, CHLOROPLASTIC"/>
    <property type="match status" value="1"/>
</dbReference>
<keyword evidence="3" id="KW-0460">Magnesium</keyword>
<dbReference type="InterPro" id="IPR050148">
    <property type="entry name" value="Terpene_synthase-like"/>
</dbReference>
<reference evidence="7" key="1">
    <citation type="submission" date="2003-12" db="EMBL/GenBank/DDBJ databases">
        <title>cDNA cloning, functional characterization, and evolution of a sesquiterpene synthase gene from Cycas taitungensis.</title>
        <authorList>
            <person name="Chaw S."/>
            <person name="Chang C."/>
            <person name="Bohlmann J."/>
        </authorList>
    </citation>
    <scope>NUCLEOTIDE SEQUENCE</scope>
</reference>
<accession>A1IGE8</accession>
<proteinExistence type="evidence at transcript level"/>
<dbReference type="GO" id="GO:0010333">
    <property type="term" value="F:terpene synthase activity"/>
    <property type="evidence" value="ECO:0007669"/>
    <property type="project" value="InterPro"/>
</dbReference>
<feature type="domain" description="Terpene synthase metal-binding" evidence="6">
    <location>
        <begin position="553"/>
        <end position="788"/>
    </location>
</feature>
<keyword evidence="2" id="KW-0479">Metal-binding</keyword>
<dbReference type="GO" id="GO:0000287">
    <property type="term" value="F:magnesium ion binding"/>
    <property type="evidence" value="ECO:0007669"/>
    <property type="project" value="InterPro"/>
</dbReference>
<name>A1IGE8_CYCTA</name>
<evidence type="ECO:0000256" key="3">
    <source>
        <dbReference type="ARBA" id="ARBA00022842"/>
    </source>
</evidence>